<keyword evidence="5" id="KW-0378">Hydrolase</keyword>
<dbReference type="InterPro" id="IPR041373">
    <property type="entry name" value="RT_RNaseH"/>
</dbReference>
<evidence type="ECO:0000313" key="9">
    <source>
        <dbReference type="Proteomes" id="UP000257109"/>
    </source>
</evidence>
<evidence type="ECO:0000256" key="3">
    <source>
        <dbReference type="ARBA" id="ARBA00022722"/>
    </source>
</evidence>
<evidence type="ECO:0000256" key="5">
    <source>
        <dbReference type="ARBA" id="ARBA00022801"/>
    </source>
</evidence>
<sequence>MDSGQLNYTTTQKELLAIVFVPDKFCSHLLGSKIVVFSDHAALRFLLKKPDAKPRLIRDQVIHRCIPNIKINLVIQFCRVAPGGGHYGSTGTGRKVLDCGLYWPTIFRDVYQFVSTCDKCQKAGMAITKRHEMPQQPILFCKVFDVSGIDFMGPFLVSNDYVSRWVEATATKINDAKVVVDFLKSNIFCPFSVPKVLISDQDNHFCNRVMSSLLHKYGVTYQTAITYNPMAKLKFSTGK</sequence>
<gene>
    <name evidence="8" type="ORF">CR513_08043</name>
</gene>
<dbReference type="PROSITE" id="PS50994">
    <property type="entry name" value="INTEGRASE"/>
    <property type="match status" value="1"/>
</dbReference>
<keyword evidence="9" id="KW-1185">Reference proteome</keyword>
<dbReference type="Gene3D" id="1.10.340.70">
    <property type="match status" value="1"/>
</dbReference>
<dbReference type="GO" id="GO:0003676">
    <property type="term" value="F:nucleic acid binding"/>
    <property type="evidence" value="ECO:0007669"/>
    <property type="project" value="InterPro"/>
</dbReference>
<dbReference type="InterPro" id="IPR043502">
    <property type="entry name" value="DNA/RNA_pol_sf"/>
</dbReference>
<evidence type="ECO:0000256" key="6">
    <source>
        <dbReference type="ARBA" id="ARBA00022918"/>
    </source>
</evidence>
<dbReference type="Pfam" id="PF00665">
    <property type="entry name" value="rve"/>
    <property type="match status" value="1"/>
</dbReference>
<dbReference type="SUPFAM" id="SSF56672">
    <property type="entry name" value="DNA/RNA polymerases"/>
    <property type="match status" value="1"/>
</dbReference>
<dbReference type="InterPro" id="IPR012337">
    <property type="entry name" value="RNaseH-like_sf"/>
</dbReference>
<name>A0A371HYC1_MUCPR</name>
<dbReference type="Proteomes" id="UP000257109">
    <property type="component" value="Unassembled WGS sequence"/>
</dbReference>
<feature type="non-terminal residue" evidence="8">
    <location>
        <position position="1"/>
    </location>
</feature>
<keyword evidence="3" id="KW-0540">Nuclease</keyword>
<dbReference type="InterPro" id="IPR041588">
    <property type="entry name" value="Integrase_H2C2"/>
</dbReference>
<evidence type="ECO:0000256" key="4">
    <source>
        <dbReference type="ARBA" id="ARBA00022759"/>
    </source>
</evidence>
<proteinExistence type="predicted"/>
<comment type="caution">
    <text evidence="8">The sequence shown here is derived from an EMBL/GenBank/DDBJ whole genome shotgun (WGS) entry which is preliminary data.</text>
</comment>
<dbReference type="GO" id="GO:0016787">
    <property type="term" value="F:hydrolase activity"/>
    <property type="evidence" value="ECO:0007669"/>
    <property type="project" value="UniProtKB-KW"/>
</dbReference>
<keyword evidence="6" id="KW-0695">RNA-directed DNA polymerase</keyword>
<keyword evidence="1" id="KW-0808">Transferase</keyword>
<dbReference type="GO" id="GO:0003964">
    <property type="term" value="F:RNA-directed DNA polymerase activity"/>
    <property type="evidence" value="ECO:0007669"/>
    <property type="project" value="UniProtKB-KW"/>
</dbReference>
<dbReference type="InterPro" id="IPR001584">
    <property type="entry name" value="Integrase_cat-core"/>
</dbReference>
<evidence type="ECO:0000313" key="8">
    <source>
        <dbReference type="EMBL" id="RDY07782.1"/>
    </source>
</evidence>
<dbReference type="PANTHER" id="PTHR47266">
    <property type="entry name" value="ENDONUCLEASE-RELATED"/>
    <property type="match status" value="1"/>
</dbReference>
<dbReference type="Pfam" id="PF17917">
    <property type="entry name" value="RT_RNaseH"/>
    <property type="match status" value="1"/>
</dbReference>
<dbReference type="GO" id="GO:0004519">
    <property type="term" value="F:endonuclease activity"/>
    <property type="evidence" value="ECO:0007669"/>
    <property type="project" value="UniProtKB-KW"/>
</dbReference>
<dbReference type="Gene3D" id="3.30.420.10">
    <property type="entry name" value="Ribonuclease H-like superfamily/Ribonuclease H"/>
    <property type="match status" value="1"/>
</dbReference>
<evidence type="ECO:0000256" key="1">
    <source>
        <dbReference type="ARBA" id="ARBA00022679"/>
    </source>
</evidence>
<organism evidence="8 9">
    <name type="scientific">Mucuna pruriens</name>
    <name type="common">Velvet bean</name>
    <name type="synonym">Dolichos pruriens</name>
    <dbReference type="NCBI Taxonomy" id="157652"/>
    <lineage>
        <taxon>Eukaryota</taxon>
        <taxon>Viridiplantae</taxon>
        <taxon>Streptophyta</taxon>
        <taxon>Embryophyta</taxon>
        <taxon>Tracheophyta</taxon>
        <taxon>Spermatophyta</taxon>
        <taxon>Magnoliopsida</taxon>
        <taxon>eudicotyledons</taxon>
        <taxon>Gunneridae</taxon>
        <taxon>Pentapetalae</taxon>
        <taxon>rosids</taxon>
        <taxon>fabids</taxon>
        <taxon>Fabales</taxon>
        <taxon>Fabaceae</taxon>
        <taxon>Papilionoideae</taxon>
        <taxon>50 kb inversion clade</taxon>
        <taxon>NPAAA clade</taxon>
        <taxon>indigoferoid/millettioid clade</taxon>
        <taxon>Phaseoleae</taxon>
        <taxon>Mucuna</taxon>
    </lineage>
</organism>
<evidence type="ECO:0000259" key="7">
    <source>
        <dbReference type="PROSITE" id="PS50994"/>
    </source>
</evidence>
<dbReference type="GO" id="GO:0015074">
    <property type="term" value="P:DNA integration"/>
    <property type="evidence" value="ECO:0007669"/>
    <property type="project" value="InterPro"/>
</dbReference>
<dbReference type="InterPro" id="IPR052160">
    <property type="entry name" value="Gypsy_RT_Integrase-like"/>
</dbReference>
<dbReference type="Pfam" id="PF17921">
    <property type="entry name" value="Integrase_H2C2"/>
    <property type="match status" value="1"/>
</dbReference>
<keyword evidence="4" id="KW-0255">Endonuclease</keyword>
<dbReference type="InterPro" id="IPR036397">
    <property type="entry name" value="RNaseH_sf"/>
</dbReference>
<dbReference type="EMBL" id="QJKJ01001398">
    <property type="protein sequence ID" value="RDY07782.1"/>
    <property type="molecule type" value="Genomic_DNA"/>
</dbReference>
<dbReference type="OrthoDB" id="1433105at2759"/>
<keyword evidence="2" id="KW-0548">Nucleotidyltransferase</keyword>
<protein>
    <submittedName>
        <fullName evidence="8">Mitochondrial protein</fullName>
    </submittedName>
</protein>
<feature type="domain" description="Integrase catalytic" evidence="7">
    <location>
        <begin position="133"/>
        <end position="239"/>
    </location>
</feature>
<evidence type="ECO:0000256" key="2">
    <source>
        <dbReference type="ARBA" id="ARBA00022695"/>
    </source>
</evidence>
<reference evidence="8" key="1">
    <citation type="submission" date="2018-05" db="EMBL/GenBank/DDBJ databases">
        <title>Draft genome of Mucuna pruriens seed.</title>
        <authorList>
            <person name="Nnadi N.E."/>
            <person name="Vos R."/>
            <person name="Hasami M.H."/>
            <person name="Devisetty U.K."/>
            <person name="Aguiy J.C."/>
        </authorList>
    </citation>
    <scope>NUCLEOTIDE SEQUENCE [LARGE SCALE GENOMIC DNA]</scope>
    <source>
        <strain evidence="8">JCA_2017</strain>
    </source>
</reference>
<dbReference type="SUPFAM" id="SSF53098">
    <property type="entry name" value="Ribonuclease H-like"/>
    <property type="match status" value="1"/>
</dbReference>
<dbReference type="AlphaFoldDB" id="A0A371HYC1"/>
<accession>A0A371HYC1</accession>